<dbReference type="AlphaFoldDB" id="A0A9D2QIZ6"/>
<reference evidence="4" key="2">
    <citation type="submission" date="2021-04" db="EMBL/GenBank/DDBJ databases">
        <authorList>
            <person name="Gilroy R."/>
        </authorList>
    </citation>
    <scope>NUCLEOTIDE SEQUENCE</scope>
    <source>
        <strain evidence="4">ChiBcec1-1630</strain>
    </source>
</reference>
<keyword evidence="2" id="KW-0812">Transmembrane</keyword>
<dbReference type="SUPFAM" id="SSF54001">
    <property type="entry name" value="Cysteine proteinases"/>
    <property type="match status" value="1"/>
</dbReference>
<dbReference type="Pfam" id="PF01841">
    <property type="entry name" value="Transglut_core"/>
    <property type="match status" value="1"/>
</dbReference>
<organism evidence="4 5">
    <name type="scientific">Candidatus Eisenbergiella intestinigallinarum</name>
    <dbReference type="NCBI Taxonomy" id="2838549"/>
    <lineage>
        <taxon>Bacteria</taxon>
        <taxon>Bacillati</taxon>
        <taxon>Bacillota</taxon>
        <taxon>Clostridia</taxon>
        <taxon>Lachnospirales</taxon>
        <taxon>Lachnospiraceae</taxon>
        <taxon>Eisenbergiella</taxon>
    </lineage>
</organism>
<dbReference type="SMART" id="SM00460">
    <property type="entry name" value="TGc"/>
    <property type="match status" value="1"/>
</dbReference>
<dbReference type="InterPro" id="IPR052557">
    <property type="entry name" value="CAP/Cytokinesis_protein"/>
</dbReference>
<dbReference type="InterPro" id="IPR002931">
    <property type="entry name" value="Transglutaminase-like"/>
</dbReference>
<dbReference type="InterPro" id="IPR038765">
    <property type="entry name" value="Papain-like_cys_pep_sf"/>
</dbReference>
<keyword evidence="2" id="KW-1133">Transmembrane helix</keyword>
<dbReference type="GO" id="GO:0005737">
    <property type="term" value="C:cytoplasm"/>
    <property type="evidence" value="ECO:0007669"/>
    <property type="project" value="TreeGrafter"/>
</dbReference>
<feature type="region of interest" description="Disordered" evidence="1">
    <location>
        <begin position="36"/>
        <end position="68"/>
    </location>
</feature>
<evidence type="ECO:0000313" key="5">
    <source>
        <dbReference type="Proteomes" id="UP000823922"/>
    </source>
</evidence>
<proteinExistence type="predicted"/>
<keyword evidence="2" id="KW-0472">Membrane</keyword>
<evidence type="ECO:0000259" key="3">
    <source>
        <dbReference type="SMART" id="SM00460"/>
    </source>
</evidence>
<comment type="caution">
    <text evidence="4">The sequence shown here is derived from an EMBL/GenBank/DDBJ whole genome shotgun (WGS) entry which is preliminary data.</text>
</comment>
<accession>A0A9D2QIZ6</accession>
<feature type="transmembrane region" description="Helical" evidence="2">
    <location>
        <begin position="7"/>
        <end position="25"/>
    </location>
</feature>
<name>A0A9D2QIZ6_9FIRM</name>
<dbReference type="PANTHER" id="PTHR46333:SF2">
    <property type="entry name" value="CYTOKINESIS PROTEIN 3"/>
    <property type="match status" value="1"/>
</dbReference>
<feature type="compositionally biased region" description="Acidic residues" evidence="1">
    <location>
        <begin position="54"/>
        <end position="64"/>
    </location>
</feature>
<sequence>MRKIREILKLMLPAAAIAVTVYFAADAFFMRVQPEPAAPSPTAESAQEEAWTKEEEEQPAEENQDGYACSRLGEEDALLYRELYEAVTGFVPDASLSVQDAERIERVFACVMADHPEIFYVDGYTLTTHALGEDIQDVSFQAEYTFTRQQAQERLLRVEEKADAVLSTLTEDMDDYEKLKTLYESIVTGTEYDLQAPENQTICSVFLYGKSVCQGYAKAFQYLCQRAGIPAVLVTGTVEDGSPHAWTAVCCSGDWYYADPAWGDVSYQTEEAGEDGAEESGTEAGERREQVDYDFFLVTTEQISRTHTADPVFPLPECVSLTDNYYVREGLYFIRADMEQAVEAFKTAAREGRSSVTLKCADETVYKELYERLLTQQEIFQYLPGDSVSYAASQEQLTLTFFL</sequence>
<reference evidence="4" key="1">
    <citation type="journal article" date="2021" name="PeerJ">
        <title>Extensive microbial diversity within the chicken gut microbiome revealed by metagenomics and culture.</title>
        <authorList>
            <person name="Gilroy R."/>
            <person name="Ravi A."/>
            <person name="Getino M."/>
            <person name="Pursley I."/>
            <person name="Horton D.L."/>
            <person name="Alikhan N.F."/>
            <person name="Baker D."/>
            <person name="Gharbi K."/>
            <person name="Hall N."/>
            <person name="Watson M."/>
            <person name="Adriaenssens E.M."/>
            <person name="Foster-Nyarko E."/>
            <person name="Jarju S."/>
            <person name="Secka A."/>
            <person name="Antonio M."/>
            <person name="Oren A."/>
            <person name="Chaudhuri R.R."/>
            <person name="La Ragione R."/>
            <person name="Hildebrand F."/>
            <person name="Pallen M.J."/>
        </authorList>
    </citation>
    <scope>NUCLEOTIDE SEQUENCE</scope>
    <source>
        <strain evidence="4">ChiBcec1-1630</strain>
    </source>
</reference>
<evidence type="ECO:0000256" key="2">
    <source>
        <dbReference type="SAM" id="Phobius"/>
    </source>
</evidence>
<evidence type="ECO:0000256" key="1">
    <source>
        <dbReference type="SAM" id="MobiDB-lite"/>
    </source>
</evidence>
<gene>
    <name evidence="4" type="ORF">H9926_02980</name>
</gene>
<feature type="compositionally biased region" description="Low complexity" evidence="1">
    <location>
        <begin position="40"/>
        <end position="49"/>
    </location>
</feature>
<dbReference type="Proteomes" id="UP000823922">
    <property type="component" value="Unassembled WGS sequence"/>
</dbReference>
<feature type="domain" description="Transglutaminase-like" evidence="3">
    <location>
        <begin position="205"/>
        <end position="262"/>
    </location>
</feature>
<dbReference type="PANTHER" id="PTHR46333">
    <property type="entry name" value="CYTOKINESIS PROTEIN 3"/>
    <property type="match status" value="1"/>
</dbReference>
<protein>
    <recommendedName>
        <fullName evidence="3">Transglutaminase-like domain-containing protein</fullName>
    </recommendedName>
</protein>
<dbReference type="Gene3D" id="3.10.620.30">
    <property type="match status" value="1"/>
</dbReference>
<evidence type="ECO:0000313" key="4">
    <source>
        <dbReference type="EMBL" id="HJC86963.1"/>
    </source>
</evidence>
<dbReference type="EMBL" id="DWVS01000069">
    <property type="protein sequence ID" value="HJC86963.1"/>
    <property type="molecule type" value="Genomic_DNA"/>
</dbReference>